<feature type="signal peptide" evidence="1">
    <location>
        <begin position="1"/>
        <end position="19"/>
    </location>
</feature>
<evidence type="ECO:0000313" key="3">
    <source>
        <dbReference type="Proteomes" id="UP000646548"/>
    </source>
</evidence>
<dbReference type="EMBL" id="WKFB01000183">
    <property type="protein sequence ID" value="KAF6732758.1"/>
    <property type="molecule type" value="Genomic_DNA"/>
</dbReference>
<comment type="caution">
    <text evidence="2">The sequence shown here is derived from an EMBL/GenBank/DDBJ whole genome shotgun (WGS) entry which is preliminary data.</text>
</comment>
<keyword evidence="1" id="KW-0732">Signal</keyword>
<accession>A0A834CUZ0</accession>
<protein>
    <recommendedName>
        <fullName evidence="4">Secreted protein</fullName>
    </recommendedName>
</protein>
<reference evidence="2" key="1">
    <citation type="journal article" name="BMC Genomics">
        <title>Long-read sequencing and de novo genome assembly of marine medaka (Oryzias melastigma).</title>
        <authorList>
            <person name="Liang P."/>
            <person name="Saqib H.S.A."/>
            <person name="Ni X."/>
            <person name="Shen Y."/>
        </authorList>
    </citation>
    <scope>NUCLEOTIDE SEQUENCE</scope>
    <source>
        <strain evidence="2">Bigg-433</strain>
    </source>
</reference>
<evidence type="ECO:0008006" key="4">
    <source>
        <dbReference type="Google" id="ProtNLM"/>
    </source>
</evidence>
<proteinExistence type="predicted"/>
<name>A0A834CUZ0_ORYME</name>
<feature type="chain" id="PRO_5032621018" description="Secreted protein" evidence="1">
    <location>
        <begin position="20"/>
        <end position="81"/>
    </location>
</feature>
<sequence length="81" mass="8873">MLVDLQLHLLPLCSPLCTAHVENQASPLLTACFITDSKKNKQARRVCEDSFHTDGIIPHCHRQTGEAISRAAAPKPAETLL</sequence>
<gene>
    <name evidence="2" type="ORF">FQA47_008366</name>
</gene>
<evidence type="ECO:0000313" key="2">
    <source>
        <dbReference type="EMBL" id="KAF6732758.1"/>
    </source>
</evidence>
<dbReference type="Proteomes" id="UP000646548">
    <property type="component" value="Unassembled WGS sequence"/>
</dbReference>
<organism evidence="2 3">
    <name type="scientific">Oryzias melastigma</name>
    <name type="common">Marine medaka</name>
    <dbReference type="NCBI Taxonomy" id="30732"/>
    <lineage>
        <taxon>Eukaryota</taxon>
        <taxon>Metazoa</taxon>
        <taxon>Chordata</taxon>
        <taxon>Craniata</taxon>
        <taxon>Vertebrata</taxon>
        <taxon>Euteleostomi</taxon>
        <taxon>Actinopterygii</taxon>
        <taxon>Neopterygii</taxon>
        <taxon>Teleostei</taxon>
        <taxon>Neoteleostei</taxon>
        <taxon>Acanthomorphata</taxon>
        <taxon>Ovalentaria</taxon>
        <taxon>Atherinomorphae</taxon>
        <taxon>Beloniformes</taxon>
        <taxon>Adrianichthyidae</taxon>
        <taxon>Oryziinae</taxon>
        <taxon>Oryzias</taxon>
    </lineage>
</organism>
<evidence type="ECO:0000256" key="1">
    <source>
        <dbReference type="SAM" id="SignalP"/>
    </source>
</evidence>
<dbReference type="AlphaFoldDB" id="A0A834CUZ0"/>